<evidence type="ECO:0000313" key="3">
    <source>
        <dbReference type="Proteomes" id="UP000002931"/>
    </source>
</evidence>
<accession>A3VBL4</accession>
<dbReference type="AlphaFoldDB" id="A3VBL4"/>
<dbReference type="Pfam" id="PF08241">
    <property type="entry name" value="Methyltransf_11"/>
    <property type="match status" value="1"/>
</dbReference>
<dbReference type="eggNOG" id="COG2226">
    <property type="taxonomic scope" value="Bacteria"/>
</dbReference>
<dbReference type="InterPro" id="IPR013216">
    <property type="entry name" value="Methyltransf_11"/>
</dbReference>
<dbReference type="OrthoDB" id="9808140at2"/>
<name>A3VBL4_9RHOB</name>
<organism evidence="2 3">
    <name type="scientific">Maritimibacter alkaliphilus HTCC2654</name>
    <dbReference type="NCBI Taxonomy" id="314271"/>
    <lineage>
        <taxon>Bacteria</taxon>
        <taxon>Pseudomonadati</taxon>
        <taxon>Pseudomonadota</taxon>
        <taxon>Alphaproteobacteria</taxon>
        <taxon>Rhodobacterales</taxon>
        <taxon>Roseobacteraceae</taxon>
        <taxon>Maritimibacter</taxon>
    </lineage>
</organism>
<keyword evidence="2" id="KW-0489">Methyltransferase</keyword>
<sequence>MDTREFADLERREWADADVAQSYANAFAKASDMVVPHLVAAVDTGPGRTVLDLCCGHGNVAAGLVATGADVTGLDFSAAMLDLARANVPDARFVEGDAMTLPFAGADFDAVTIGFGMPHLPDPPAALHEARRVLKPGGRIAFSVWCGPEVDTALGYVFDAIATHGDPSIVLPPGPGANDYADPDTAYPALDAAGFTAFSCETVPARWDVTDPGAPYDFFLEGTARGGALLRPQPDAQARAIRAAVVARVRANHGDGPRWNVPIPAVVTSARAI</sequence>
<feature type="domain" description="Methyltransferase type 11" evidence="1">
    <location>
        <begin position="51"/>
        <end position="142"/>
    </location>
</feature>
<dbReference type="Proteomes" id="UP000002931">
    <property type="component" value="Unassembled WGS sequence"/>
</dbReference>
<dbReference type="PANTHER" id="PTHR43591:SF24">
    <property type="entry name" value="2-METHOXY-6-POLYPRENYL-1,4-BENZOQUINOL METHYLASE, MITOCHONDRIAL"/>
    <property type="match status" value="1"/>
</dbReference>
<dbReference type="InterPro" id="IPR029063">
    <property type="entry name" value="SAM-dependent_MTases_sf"/>
</dbReference>
<evidence type="ECO:0000313" key="2">
    <source>
        <dbReference type="EMBL" id="EAQ14347.1"/>
    </source>
</evidence>
<dbReference type="Gene3D" id="3.40.50.150">
    <property type="entry name" value="Vaccinia Virus protein VP39"/>
    <property type="match status" value="1"/>
</dbReference>
<dbReference type="GO" id="GO:0032259">
    <property type="term" value="P:methylation"/>
    <property type="evidence" value="ECO:0007669"/>
    <property type="project" value="UniProtKB-KW"/>
</dbReference>
<reference evidence="2 3" key="1">
    <citation type="journal article" date="2010" name="J. Bacteriol.">
        <title>Genome sequences of Pelagibaca bermudensis HTCC2601T and Maritimibacter alkaliphilus HTCC2654T, the type strains of two marine Roseobacter genera.</title>
        <authorList>
            <person name="Thrash J.C."/>
            <person name="Cho J.C."/>
            <person name="Ferriera S."/>
            <person name="Johnson J."/>
            <person name="Vergin K.L."/>
            <person name="Giovannoni S.J."/>
        </authorList>
    </citation>
    <scope>NUCLEOTIDE SEQUENCE [LARGE SCALE GENOMIC DNA]</scope>
    <source>
        <strain evidence="2 3">HTCC2654</strain>
    </source>
</reference>
<dbReference type="HOGENOM" id="CLU_037990_2_3_5"/>
<dbReference type="EMBL" id="AAMT01000002">
    <property type="protein sequence ID" value="EAQ14347.1"/>
    <property type="molecule type" value="Genomic_DNA"/>
</dbReference>
<comment type="caution">
    <text evidence="2">The sequence shown here is derived from an EMBL/GenBank/DDBJ whole genome shotgun (WGS) entry which is preliminary data.</text>
</comment>
<keyword evidence="3" id="KW-1185">Reference proteome</keyword>
<gene>
    <name evidence="2" type="ORF">RB2654_16796</name>
</gene>
<dbReference type="STRING" id="314271.RB2654_16796"/>
<evidence type="ECO:0000259" key="1">
    <source>
        <dbReference type="Pfam" id="PF08241"/>
    </source>
</evidence>
<proteinExistence type="predicted"/>
<dbReference type="RefSeq" id="WP_008333710.1">
    <property type="nucleotide sequence ID" value="NZ_CH902578.1"/>
</dbReference>
<protein>
    <submittedName>
        <fullName evidence="2">UbiE/COQ5 methyltransferase</fullName>
    </submittedName>
</protein>
<keyword evidence="2" id="KW-0808">Transferase</keyword>
<dbReference type="GO" id="GO:0008757">
    <property type="term" value="F:S-adenosylmethionine-dependent methyltransferase activity"/>
    <property type="evidence" value="ECO:0007669"/>
    <property type="project" value="InterPro"/>
</dbReference>
<dbReference type="CDD" id="cd02440">
    <property type="entry name" value="AdoMet_MTases"/>
    <property type="match status" value="1"/>
</dbReference>
<dbReference type="SUPFAM" id="SSF53335">
    <property type="entry name" value="S-adenosyl-L-methionine-dependent methyltransferases"/>
    <property type="match status" value="1"/>
</dbReference>
<dbReference type="PANTHER" id="PTHR43591">
    <property type="entry name" value="METHYLTRANSFERASE"/>
    <property type="match status" value="1"/>
</dbReference>